<dbReference type="AlphaFoldDB" id="A0A166CIV2"/>
<reference evidence="1 2" key="1">
    <citation type="journal article" date="2016" name="Mol. Biol. Evol.">
        <title>Comparative Genomics of Early-Diverging Mushroom-Forming Fungi Provides Insights into the Origins of Lignocellulose Decay Capabilities.</title>
        <authorList>
            <person name="Nagy L.G."/>
            <person name="Riley R."/>
            <person name="Tritt A."/>
            <person name="Adam C."/>
            <person name="Daum C."/>
            <person name="Floudas D."/>
            <person name="Sun H."/>
            <person name="Yadav J.S."/>
            <person name="Pangilinan J."/>
            <person name="Larsson K.H."/>
            <person name="Matsuura K."/>
            <person name="Barry K."/>
            <person name="Labutti K."/>
            <person name="Kuo R."/>
            <person name="Ohm R.A."/>
            <person name="Bhattacharya S.S."/>
            <person name="Shirouzu T."/>
            <person name="Yoshinaga Y."/>
            <person name="Martin F.M."/>
            <person name="Grigoriev I.V."/>
            <person name="Hibbett D.S."/>
        </authorList>
    </citation>
    <scope>NUCLEOTIDE SEQUENCE [LARGE SCALE GENOMIC DNA]</scope>
    <source>
        <strain evidence="1 2">HHB10207 ss-3</strain>
    </source>
</reference>
<accession>A0A166CIV2</accession>
<gene>
    <name evidence="1" type="ORF">SISSUDRAFT_1129534</name>
</gene>
<dbReference type="OrthoDB" id="3232239at2759"/>
<evidence type="ECO:0000313" key="1">
    <source>
        <dbReference type="EMBL" id="KZT37503.1"/>
    </source>
</evidence>
<dbReference type="SUPFAM" id="SSF52047">
    <property type="entry name" value="RNI-like"/>
    <property type="match status" value="1"/>
</dbReference>
<keyword evidence="2" id="KW-1185">Reference proteome</keyword>
<dbReference type="Proteomes" id="UP000076798">
    <property type="component" value="Unassembled WGS sequence"/>
</dbReference>
<name>A0A166CIV2_9AGAM</name>
<evidence type="ECO:0000313" key="2">
    <source>
        <dbReference type="Proteomes" id="UP000076798"/>
    </source>
</evidence>
<evidence type="ECO:0008006" key="3">
    <source>
        <dbReference type="Google" id="ProtNLM"/>
    </source>
</evidence>
<proteinExistence type="predicted"/>
<dbReference type="EMBL" id="KV428082">
    <property type="protein sequence ID" value="KZT37503.1"/>
    <property type="molecule type" value="Genomic_DNA"/>
</dbReference>
<organism evidence="1 2">
    <name type="scientific">Sistotremastrum suecicum HHB10207 ss-3</name>
    <dbReference type="NCBI Taxonomy" id="1314776"/>
    <lineage>
        <taxon>Eukaryota</taxon>
        <taxon>Fungi</taxon>
        <taxon>Dikarya</taxon>
        <taxon>Basidiomycota</taxon>
        <taxon>Agaricomycotina</taxon>
        <taxon>Agaricomycetes</taxon>
        <taxon>Sistotremastrales</taxon>
        <taxon>Sistotremastraceae</taxon>
        <taxon>Sistotremastrum</taxon>
    </lineage>
</organism>
<protein>
    <recommendedName>
        <fullName evidence="3">F-box domain-containing protein</fullName>
    </recommendedName>
</protein>
<sequence length="411" mass="46473">MTQEIEISREAPFAQPLVRDDEPSLDENRDGLPIKLPPELLRVIFEEIALSIPDAKARNHTLFNLLLISRDLYPEARRLLYRDVTFAHNTFVAGQISDALHAGAVGYVHSLRVENFGVGAVRRGSFDNMHFSRLPLNRMDGLQSLTLCGSWTSDASEVSEFLKSSIPVNSLLKFHAVMVLSDALLSFLRQQNNMQFLSLRGFDHHSTTSLRSSQLMPKLKRLALTYITNDVKFTELIEERPITVFHTDSLFHVPQYWSPFALRLQALDLCSEMVGTHYSAQVLEIVGETAVNLRLFACLEVTFYPDTVPQTMPAMFHALRHLPKLEALSVSFAAESIGQLDVMTIPDVVSTSSHLKSIFVRQRPLPGRVDQAIAQELQYDSRNGWAASRRDGMTTEDWFELSLRKLDIAYV</sequence>